<feature type="transmembrane region" description="Helical" evidence="1">
    <location>
        <begin position="176"/>
        <end position="196"/>
    </location>
</feature>
<evidence type="ECO:0000313" key="3">
    <source>
        <dbReference type="Proteomes" id="UP000738431"/>
    </source>
</evidence>
<name>A0ABZ1C2A7_9BACT</name>
<accession>A0ABZ1C2A7</accession>
<organism evidence="2 3">
    <name type="scientific">Actomonas aquatica</name>
    <dbReference type="NCBI Taxonomy" id="2866162"/>
    <lineage>
        <taxon>Bacteria</taxon>
        <taxon>Pseudomonadati</taxon>
        <taxon>Verrucomicrobiota</taxon>
        <taxon>Opitutia</taxon>
        <taxon>Opitutales</taxon>
        <taxon>Opitutaceae</taxon>
        <taxon>Actomonas</taxon>
    </lineage>
</organism>
<evidence type="ECO:0000313" key="2">
    <source>
        <dbReference type="EMBL" id="WRQ85690.1"/>
    </source>
</evidence>
<keyword evidence="1" id="KW-0812">Transmembrane</keyword>
<proteinExistence type="predicted"/>
<keyword evidence="1" id="KW-1133">Transmembrane helix</keyword>
<dbReference type="Proteomes" id="UP000738431">
    <property type="component" value="Chromosome"/>
</dbReference>
<evidence type="ECO:0000256" key="1">
    <source>
        <dbReference type="SAM" id="Phobius"/>
    </source>
</evidence>
<keyword evidence="1" id="KW-0472">Membrane</keyword>
<protein>
    <submittedName>
        <fullName evidence="2">Uncharacterized protein</fullName>
    </submittedName>
</protein>
<keyword evidence="3" id="KW-1185">Reference proteome</keyword>
<reference evidence="2 3" key="1">
    <citation type="submission" date="2021-08" db="EMBL/GenBank/DDBJ databases">
        <authorList>
            <person name="Zhang D."/>
            <person name="Zhang A."/>
            <person name="Wang L."/>
        </authorList>
    </citation>
    <scope>NUCLEOTIDE SEQUENCE [LARGE SCALE GENOMIC DNA]</scope>
    <source>
        <strain evidence="2 3">WL0086</strain>
    </source>
</reference>
<sequence length="402" mass="42587">MKRFAPVVALLFLLSVIVLPLWGATEAETVVGSDHSPAGHVAAAITAVTGIAISPLLGTGAYGAYLWFQAGEAGRADLPWFAQMSFWLPALGLVGAVALKDAAGAALPPGWKKPFDVLETIENKATGLVAAGAVVPFTMSMLSKMIINGGDASAVAHTVDLGGVGMLHLAAIDWSWFLNIITVPAGLAIYLVVFMGSHAINGLILLSPWGAIDAALKAGRTALLGLLVFAGQMDPWIGAGLSLVVIVIAYFVAGWSFRLSVFSSIFCWDYFTGRKGRFRIAPDANKVFAGTGLGGAPQRTYGRLMKKETGSLEFVYRPWLVFPERRTPVPNPATLAVGRGAFFSNVTDARGEILVLPPRYRTHEEELAATYELSRGVQPIGINKAWSWLKAAMGFGTSASPA</sequence>
<dbReference type="RefSeq" id="WP_221032769.1">
    <property type="nucleotide sequence ID" value="NZ_CP139781.1"/>
</dbReference>
<reference evidence="2 3" key="2">
    <citation type="submission" date="2023-12" db="EMBL/GenBank/DDBJ databases">
        <title>Description of an unclassified Opitutus bacterium of Verrucomicrobiota.</title>
        <authorList>
            <person name="Zhang D.-F."/>
        </authorList>
    </citation>
    <scope>NUCLEOTIDE SEQUENCE [LARGE SCALE GENOMIC DNA]</scope>
    <source>
        <strain evidence="2 3">WL0086</strain>
    </source>
</reference>
<gene>
    <name evidence="2" type="ORF">K1X11_012830</name>
</gene>
<feature type="transmembrane region" description="Helical" evidence="1">
    <location>
        <begin position="236"/>
        <end position="257"/>
    </location>
</feature>
<dbReference type="EMBL" id="CP139781">
    <property type="protein sequence ID" value="WRQ85690.1"/>
    <property type="molecule type" value="Genomic_DNA"/>
</dbReference>
<feature type="transmembrane region" description="Helical" evidence="1">
    <location>
        <begin position="43"/>
        <end position="68"/>
    </location>
</feature>